<keyword evidence="4" id="KW-0472">Membrane</keyword>
<dbReference type="GO" id="GO:0071555">
    <property type="term" value="P:cell wall organization"/>
    <property type="evidence" value="ECO:0007669"/>
    <property type="project" value="UniProtKB-KW"/>
</dbReference>
<dbReference type="Pfam" id="PF03816">
    <property type="entry name" value="LytR_cpsA_psr"/>
    <property type="match status" value="1"/>
</dbReference>
<dbReference type="EMBL" id="JMQC01000011">
    <property type="protein sequence ID" value="KFM95169.1"/>
    <property type="molecule type" value="Genomic_DNA"/>
</dbReference>
<evidence type="ECO:0000256" key="1">
    <source>
        <dbReference type="ARBA" id="ARBA00006068"/>
    </source>
</evidence>
<reference evidence="6 7" key="1">
    <citation type="submission" date="2014-04" db="EMBL/GenBank/DDBJ databases">
        <authorList>
            <person name="Bishop-Lilly K.A."/>
            <person name="Broomall S.M."/>
            <person name="Chain P.S."/>
            <person name="Chertkov O."/>
            <person name="Coyne S.R."/>
            <person name="Daligault H.E."/>
            <person name="Davenport K.W."/>
            <person name="Erkkila T."/>
            <person name="Frey K.G."/>
            <person name="Gibbons H.S."/>
            <person name="Gu W."/>
            <person name="Jaissle J."/>
            <person name="Johnson S.L."/>
            <person name="Koroleva G.I."/>
            <person name="Ladner J.T."/>
            <person name="Lo C.-C."/>
            <person name="Minogue T.D."/>
            <person name="Munk C."/>
            <person name="Palacios G.F."/>
            <person name="Redden C.L."/>
            <person name="Rosenzweig C.N."/>
            <person name="Scholz M.B."/>
            <person name="Teshima H."/>
            <person name="Xu Y."/>
        </authorList>
    </citation>
    <scope>NUCLEOTIDE SEQUENCE [LARGE SCALE GENOMIC DNA]</scope>
    <source>
        <strain evidence="6 7">BHP</strain>
    </source>
</reference>
<dbReference type="PANTHER" id="PTHR33392:SF3">
    <property type="entry name" value="POLYISOPRENYL-TEICHOIC ACID--PEPTIDOGLYCAN TEICHOIC ACID TRANSFERASE TAGT"/>
    <property type="match status" value="1"/>
</dbReference>
<evidence type="ECO:0000256" key="3">
    <source>
        <dbReference type="ARBA" id="ARBA00022968"/>
    </source>
</evidence>
<dbReference type="InterPro" id="IPR050922">
    <property type="entry name" value="LytR/CpsA/Psr_CW_biosynth"/>
</dbReference>
<feature type="domain" description="Cell envelope-related transcriptional attenuator" evidence="5">
    <location>
        <begin position="7"/>
        <end position="68"/>
    </location>
</feature>
<keyword evidence="3" id="KW-0735">Signal-anchor</keyword>
<name>A0A090Y9N0_9BACI</name>
<comment type="caution">
    <text evidence="6">The sequence shown here is derived from an EMBL/GenBank/DDBJ whole genome shotgun (WGS) entry which is preliminary data.</text>
</comment>
<dbReference type="Gene3D" id="3.40.630.190">
    <property type="entry name" value="LCP protein"/>
    <property type="match status" value="1"/>
</dbReference>
<sequence length="121" mass="13999">MFLLIIILNFDSFFALIDTIGGIDVDVPVTFTEQDSQDQADAIHLEKGYQLNGEQALALTRTRHIDNDFIQQIKCTDKYINGIYYAQPDVESVRKISKDLKQELQKNKVFTIKIYFMLNSF</sequence>
<organism evidence="6 7">
    <name type="scientific">Bacillus clarus</name>
    <dbReference type="NCBI Taxonomy" id="2338372"/>
    <lineage>
        <taxon>Bacteria</taxon>
        <taxon>Bacillati</taxon>
        <taxon>Bacillota</taxon>
        <taxon>Bacilli</taxon>
        <taxon>Bacillales</taxon>
        <taxon>Bacillaceae</taxon>
        <taxon>Bacillus</taxon>
        <taxon>Bacillus cereus group</taxon>
    </lineage>
</organism>
<gene>
    <name evidence="6" type="ORF">DJ93_5745</name>
</gene>
<evidence type="ECO:0000256" key="4">
    <source>
        <dbReference type="ARBA" id="ARBA00022989"/>
    </source>
</evidence>
<evidence type="ECO:0000313" key="7">
    <source>
        <dbReference type="Proteomes" id="UP000029389"/>
    </source>
</evidence>
<proteinExistence type="inferred from homology"/>
<keyword evidence="4" id="KW-1133">Transmembrane helix</keyword>
<evidence type="ECO:0000259" key="5">
    <source>
        <dbReference type="Pfam" id="PF03816"/>
    </source>
</evidence>
<comment type="similarity">
    <text evidence="1">Belongs to the LytR/CpsA/Psr (LCP) family.</text>
</comment>
<dbReference type="AlphaFoldDB" id="A0A090Y9N0"/>
<protein>
    <submittedName>
        <fullName evidence="6">Cell envelope-related transcriptional attenuator domain protein</fullName>
    </submittedName>
</protein>
<evidence type="ECO:0000313" key="6">
    <source>
        <dbReference type="EMBL" id="KFM95169.1"/>
    </source>
</evidence>
<dbReference type="Proteomes" id="UP000029389">
    <property type="component" value="Unassembled WGS sequence"/>
</dbReference>
<dbReference type="PATRIC" id="fig|1405.8.peg.5935"/>
<evidence type="ECO:0000256" key="2">
    <source>
        <dbReference type="ARBA" id="ARBA00022692"/>
    </source>
</evidence>
<keyword evidence="2" id="KW-0812">Transmembrane</keyword>
<dbReference type="PANTHER" id="PTHR33392">
    <property type="entry name" value="POLYISOPRENYL-TEICHOIC ACID--PEPTIDOGLYCAN TEICHOIC ACID TRANSFERASE TAGU"/>
    <property type="match status" value="1"/>
</dbReference>
<dbReference type="InterPro" id="IPR004474">
    <property type="entry name" value="LytR_CpsA_psr"/>
</dbReference>
<accession>A0A090Y9N0</accession>